<name>A0A5K3EUM5_MESCO</name>
<dbReference type="WBParaSite" id="MCU_003214-RA">
    <property type="protein sequence ID" value="MCU_003214-RA"/>
    <property type="gene ID" value="MCU_003214"/>
</dbReference>
<proteinExistence type="predicted"/>
<dbReference type="AlphaFoldDB" id="A0A5K3EUM5"/>
<sequence>MQLQELSDEQGCRCIEPLRPRPINLPAFELPVRKLCSQPETRPSKKRNINRGAASAVELDGRRPTYGSDLRLVKKACSVVPLYFILGLGYSTNLSSKGIFWVFLTCGL</sequence>
<protein>
    <submittedName>
        <fullName evidence="1">Uncharacterized protein</fullName>
    </submittedName>
</protein>
<evidence type="ECO:0000313" key="1">
    <source>
        <dbReference type="WBParaSite" id="MCU_003214-RA"/>
    </source>
</evidence>
<reference evidence="1" key="1">
    <citation type="submission" date="2019-11" db="UniProtKB">
        <authorList>
            <consortium name="WormBaseParasite"/>
        </authorList>
    </citation>
    <scope>IDENTIFICATION</scope>
</reference>
<accession>A0A5K3EUM5</accession>
<organism evidence="1">
    <name type="scientific">Mesocestoides corti</name>
    <name type="common">Flatworm</name>
    <dbReference type="NCBI Taxonomy" id="53468"/>
    <lineage>
        <taxon>Eukaryota</taxon>
        <taxon>Metazoa</taxon>
        <taxon>Spiralia</taxon>
        <taxon>Lophotrochozoa</taxon>
        <taxon>Platyhelminthes</taxon>
        <taxon>Cestoda</taxon>
        <taxon>Eucestoda</taxon>
        <taxon>Cyclophyllidea</taxon>
        <taxon>Mesocestoididae</taxon>
        <taxon>Mesocestoides</taxon>
    </lineage>
</organism>